<reference evidence="3 4" key="1">
    <citation type="submission" date="2018-03" db="EMBL/GenBank/DDBJ databases">
        <title>Complete genome sequence and methylome analysis of Pseudomonas mendocina NEB 698.</title>
        <authorList>
            <person name="Morgan R.D."/>
        </authorList>
    </citation>
    <scope>NUCLEOTIDE SEQUENCE [LARGE SCALE GENOMIC DNA]</scope>
    <source>
        <strain evidence="3 4">NEB698</strain>
    </source>
</reference>
<name>A0A2R3QRJ9_ECTME</name>
<proteinExistence type="predicted"/>
<protein>
    <recommendedName>
        <fullName evidence="5">Attachment protein</fullName>
    </recommendedName>
</protein>
<feature type="region of interest" description="Disordered" evidence="1">
    <location>
        <begin position="88"/>
        <end position="155"/>
    </location>
</feature>
<evidence type="ECO:0008006" key="5">
    <source>
        <dbReference type="Google" id="ProtNLM"/>
    </source>
</evidence>
<keyword evidence="2" id="KW-1133">Transmembrane helix</keyword>
<feature type="compositionally biased region" description="Polar residues" evidence="1">
    <location>
        <begin position="40"/>
        <end position="49"/>
    </location>
</feature>
<organism evidence="3 4">
    <name type="scientific">Ectopseudomonas mendocina</name>
    <name type="common">Pseudomonas mendocina</name>
    <dbReference type="NCBI Taxonomy" id="300"/>
    <lineage>
        <taxon>Bacteria</taxon>
        <taxon>Pseudomonadati</taxon>
        <taxon>Pseudomonadota</taxon>
        <taxon>Gammaproteobacteria</taxon>
        <taxon>Pseudomonadales</taxon>
        <taxon>Pseudomonadaceae</taxon>
        <taxon>Ectopseudomonas</taxon>
    </lineage>
</organism>
<feature type="region of interest" description="Disordered" evidence="1">
    <location>
        <begin position="38"/>
        <end position="69"/>
    </location>
</feature>
<evidence type="ECO:0000313" key="4">
    <source>
        <dbReference type="Proteomes" id="UP000238327"/>
    </source>
</evidence>
<sequence>MQDSLGGHLACKSSDYTGKPGDYTNCGSFNNGPFKCYGKNPSSTGTMTDTKVETKQNADGSSTTTKTDTQTKVVCSGVGACTTQVTTNVSNTTKDSNGNVTSESSKCTGPNCKGTGGIKDGDGSGNGNGDSQGEEEEEEGPPGPSRNLQQGEQGSFAEGLSEWDERIAGARAELDQKLAEYGALFKGVFDLNLGASSGSLPCETFSISTGGVSLRICPADYSDQLSYLRYVLLLAAAALAAIIVLRG</sequence>
<feature type="compositionally biased region" description="Gly residues" evidence="1">
    <location>
        <begin position="114"/>
        <end position="130"/>
    </location>
</feature>
<accession>A0A2R3QRJ9</accession>
<dbReference type="EMBL" id="CP027657">
    <property type="protein sequence ID" value="AVO54364.1"/>
    <property type="molecule type" value="Genomic_DNA"/>
</dbReference>
<gene>
    <name evidence="3" type="ORF">C7A17_16835</name>
</gene>
<keyword evidence="2" id="KW-0472">Membrane</keyword>
<keyword evidence="2" id="KW-0812">Transmembrane</keyword>
<evidence type="ECO:0000256" key="1">
    <source>
        <dbReference type="SAM" id="MobiDB-lite"/>
    </source>
</evidence>
<feature type="transmembrane region" description="Helical" evidence="2">
    <location>
        <begin position="227"/>
        <end position="245"/>
    </location>
</feature>
<feature type="compositionally biased region" description="Polar residues" evidence="1">
    <location>
        <begin position="94"/>
        <end position="108"/>
    </location>
</feature>
<dbReference type="Proteomes" id="UP000238327">
    <property type="component" value="Chromosome"/>
</dbReference>
<evidence type="ECO:0000313" key="3">
    <source>
        <dbReference type="EMBL" id="AVO54364.1"/>
    </source>
</evidence>
<dbReference type="AlphaFoldDB" id="A0A2R3QRJ9"/>
<evidence type="ECO:0000256" key="2">
    <source>
        <dbReference type="SAM" id="Phobius"/>
    </source>
</evidence>